<dbReference type="AlphaFoldDB" id="A0A078M0F4"/>
<evidence type="ECO:0000256" key="4">
    <source>
        <dbReference type="ARBA" id="ARBA00022679"/>
    </source>
</evidence>
<dbReference type="GO" id="GO:0016740">
    <property type="term" value="F:transferase activity"/>
    <property type="evidence" value="ECO:0007669"/>
    <property type="project" value="UniProtKB-UniRule"/>
</dbReference>
<evidence type="ECO:0000256" key="11">
    <source>
        <dbReference type="PIRSR" id="PIRSR006268-2"/>
    </source>
</evidence>
<gene>
    <name evidence="12" type="primary">apbE</name>
    <name evidence="12" type="ORF">BN1050_00266</name>
</gene>
<keyword evidence="6 10" id="KW-0274">FAD</keyword>
<proteinExistence type="inferred from homology"/>
<evidence type="ECO:0000256" key="1">
    <source>
        <dbReference type="ARBA" id="ARBA00011955"/>
    </source>
</evidence>
<dbReference type="Gene3D" id="3.10.520.10">
    <property type="entry name" value="ApbE-like domains"/>
    <property type="match status" value="1"/>
</dbReference>
<dbReference type="InterPro" id="IPR024932">
    <property type="entry name" value="ApbE"/>
</dbReference>
<evidence type="ECO:0000256" key="9">
    <source>
        <dbReference type="ARBA" id="ARBA00048540"/>
    </source>
</evidence>
<dbReference type="HOGENOM" id="CLU_044403_5_0_9"/>
<keyword evidence="4 10" id="KW-0808">Transferase</keyword>
<dbReference type="GO" id="GO:0046872">
    <property type="term" value="F:metal ion binding"/>
    <property type="evidence" value="ECO:0007669"/>
    <property type="project" value="UniProtKB-UniRule"/>
</dbReference>
<evidence type="ECO:0000256" key="10">
    <source>
        <dbReference type="PIRNR" id="PIRNR006268"/>
    </source>
</evidence>
<keyword evidence="12" id="KW-0449">Lipoprotein</keyword>
<evidence type="ECO:0000256" key="8">
    <source>
        <dbReference type="ARBA" id="ARBA00031306"/>
    </source>
</evidence>
<evidence type="ECO:0000256" key="6">
    <source>
        <dbReference type="ARBA" id="ARBA00022827"/>
    </source>
</evidence>
<feature type="binding site" evidence="11">
    <location>
        <position position="153"/>
    </location>
    <ligand>
        <name>Mg(2+)</name>
        <dbReference type="ChEBI" id="CHEBI:18420"/>
    </ligand>
</feature>
<dbReference type="EMBL" id="LN483073">
    <property type="protein sequence ID" value="CDZ99734.1"/>
    <property type="molecule type" value="Genomic_DNA"/>
</dbReference>
<reference evidence="12" key="1">
    <citation type="submission" date="2014-07" db="EMBL/GenBank/DDBJ databases">
        <authorList>
            <person name="Urmite Genomes Urmite Genomes"/>
        </authorList>
    </citation>
    <scope>NUCLEOTIDE SEQUENCE</scope>
    <source>
        <strain evidence="12">13S34_air</strain>
    </source>
</reference>
<dbReference type="Pfam" id="PF02424">
    <property type="entry name" value="ApbE"/>
    <property type="match status" value="1"/>
</dbReference>
<dbReference type="PANTHER" id="PTHR30040">
    <property type="entry name" value="THIAMINE BIOSYNTHESIS LIPOPROTEIN APBE"/>
    <property type="match status" value="1"/>
</dbReference>
<dbReference type="PANTHER" id="PTHR30040:SF2">
    <property type="entry name" value="FAD:PROTEIN FMN TRANSFERASE"/>
    <property type="match status" value="1"/>
</dbReference>
<keyword evidence="3 10" id="KW-0285">Flavoprotein</keyword>
<sequence length="303" mass="34440">MMQSRQIVKQEEHDTLTFHSMNTIFFIQLPVEAMRKYSTMLVEQLQHIDKEWSRFTSDNELARINQQKIGQVVAISPLLYECLQQAQHYYEQTAGAFSPYLKQAMCAHGYDQPFPFTQTIATEQVVSKQQSPFIFLSEFRLKRVAMGEVDLGGFAKGFIIEKLATFLQQQGVQDGMIDGGGDIRVWSAGYKTWKLAVADPYHQQAPPLTTITLQNGAVATSNRVYRSWSQGGKLKHHLLDGRTGKVCQSNIVQVTVVTARLTEAEVATKLCFLQQRLPFTDKVATYIVNDQQQAQWRLIGKEQ</sequence>
<evidence type="ECO:0000256" key="3">
    <source>
        <dbReference type="ARBA" id="ARBA00022630"/>
    </source>
</evidence>
<comment type="similarity">
    <text evidence="10">Belongs to the ApbE family.</text>
</comment>
<dbReference type="InterPro" id="IPR003374">
    <property type="entry name" value="ApbE-like_sf"/>
</dbReference>
<keyword evidence="7 10" id="KW-0460">Magnesium</keyword>
<comment type="catalytic activity">
    <reaction evidence="9 10">
        <text>L-threonyl-[protein] + FAD = FMN-L-threonyl-[protein] + AMP + H(+)</text>
        <dbReference type="Rhea" id="RHEA:36847"/>
        <dbReference type="Rhea" id="RHEA-COMP:11060"/>
        <dbReference type="Rhea" id="RHEA-COMP:11061"/>
        <dbReference type="ChEBI" id="CHEBI:15378"/>
        <dbReference type="ChEBI" id="CHEBI:30013"/>
        <dbReference type="ChEBI" id="CHEBI:57692"/>
        <dbReference type="ChEBI" id="CHEBI:74257"/>
        <dbReference type="ChEBI" id="CHEBI:456215"/>
        <dbReference type="EC" id="2.7.1.180"/>
    </reaction>
</comment>
<dbReference type="EC" id="2.7.1.180" evidence="1 10"/>
<evidence type="ECO:0000256" key="2">
    <source>
        <dbReference type="ARBA" id="ARBA00016337"/>
    </source>
</evidence>
<organism evidence="12">
    <name type="scientific">Metalysinibacillus saudimassiliensis</name>
    <dbReference type="NCBI Taxonomy" id="1461583"/>
    <lineage>
        <taxon>Bacteria</taxon>
        <taxon>Bacillati</taxon>
        <taxon>Bacillota</taxon>
        <taxon>Bacilli</taxon>
        <taxon>Bacillales</taxon>
        <taxon>Caryophanaceae</taxon>
        <taxon>Metalysinibacillus</taxon>
    </lineage>
</organism>
<comment type="cofactor">
    <cofactor evidence="11">
        <name>Mg(2+)</name>
        <dbReference type="ChEBI" id="CHEBI:18420"/>
    </cofactor>
    <cofactor evidence="11">
        <name>Mn(2+)</name>
        <dbReference type="ChEBI" id="CHEBI:29035"/>
    </cofactor>
    <text evidence="11">Magnesium. Can also use manganese.</text>
</comment>
<keyword evidence="5 10" id="KW-0479">Metal-binding</keyword>
<dbReference type="SUPFAM" id="SSF143631">
    <property type="entry name" value="ApbE-like"/>
    <property type="match status" value="1"/>
</dbReference>
<evidence type="ECO:0000256" key="5">
    <source>
        <dbReference type="ARBA" id="ARBA00022723"/>
    </source>
</evidence>
<name>A0A078M0F4_9BACL</name>
<accession>A0A078M0F4</accession>
<evidence type="ECO:0000313" key="12">
    <source>
        <dbReference type="EMBL" id="CDZ99734.1"/>
    </source>
</evidence>
<dbReference type="PIRSF" id="PIRSF006268">
    <property type="entry name" value="ApbE"/>
    <property type="match status" value="1"/>
</dbReference>
<dbReference type="PATRIC" id="fig|1461583.4.peg.239"/>
<evidence type="ECO:0000256" key="7">
    <source>
        <dbReference type="ARBA" id="ARBA00022842"/>
    </source>
</evidence>
<protein>
    <recommendedName>
        <fullName evidence="2 10">FAD:protein FMN transferase</fullName>
        <ecNumber evidence="1 10">2.7.1.180</ecNumber>
    </recommendedName>
    <alternativeName>
        <fullName evidence="8 10">Flavin transferase</fullName>
    </alternativeName>
</protein>